<dbReference type="InterPro" id="IPR043127">
    <property type="entry name" value="Sec-1-like_dom3a"/>
</dbReference>
<reference evidence="2" key="2">
    <citation type="submission" date="2023-03" db="EMBL/GenBank/DDBJ databases">
        <authorList>
            <person name="Inwood S.N."/>
            <person name="Skelly J.G."/>
            <person name="Guhlin J."/>
            <person name="Harrop T.W.R."/>
            <person name="Goldson S.G."/>
            <person name="Dearden P.K."/>
        </authorList>
    </citation>
    <scope>NUCLEOTIDE SEQUENCE</scope>
    <source>
        <strain evidence="2">Irish</strain>
        <tissue evidence="2">Whole body</tissue>
    </source>
</reference>
<dbReference type="InterPro" id="IPR043154">
    <property type="entry name" value="Sec-1-like_dom1"/>
</dbReference>
<gene>
    <name evidence="2" type="ORF">PV328_000806</name>
</gene>
<dbReference type="Pfam" id="PF00995">
    <property type="entry name" value="Sec1"/>
    <property type="match status" value="1"/>
</dbReference>
<accession>A0AA39KWM6</accession>
<protein>
    <recommendedName>
        <fullName evidence="4">Vacuolar protein sorting-associated protein 33B</fullName>
    </recommendedName>
</protein>
<proteinExistence type="inferred from homology"/>
<reference evidence="2" key="1">
    <citation type="journal article" date="2023" name="bioRxiv">
        <title>Scaffold-level genome assemblies of two parasitoid biocontrol wasps reveal the parthenogenesis mechanism and an associated novel virus.</title>
        <authorList>
            <person name="Inwood S."/>
            <person name="Skelly J."/>
            <person name="Guhlin J."/>
            <person name="Harrop T."/>
            <person name="Goldson S."/>
            <person name="Dearden P."/>
        </authorList>
    </citation>
    <scope>NUCLEOTIDE SEQUENCE</scope>
    <source>
        <strain evidence="2">Irish</strain>
        <tissue evidence="2">Whole body</tissue>
    </source>
</reference>
<evidence type="ECO:0000256" key="1">
    <source>
        <dbReference type="ARBA" id="ARBA00009884"/>
    </source>
</evidence>
<dbReference type="InterPro" id="IPR027482">
    <property type="entry name" value="Sec1-like_dom2"/>
</dbReference>
<dbReference type="PANTHER" id="PTHR11679">
    <property type="entry name" value="VESICLE PROTEIN SORTING-ASSOCIATED"/>
    <property type="match status" value="1"/>
</dbReference>
<evidence type="ECO:0008006" key="4">
    <source>
        <dbReference type="Google" id="ProtNLM"/>
    </source>
</evidence>
<dbReference type="InterPro" id="IPR043155">
    <property type="entry name" value="VPS33_dom3b"/>
</dbReference>
<dbReference type="Gene3D" id="1.25.40.850">
    <property type="match status" value="1"/>
</dbReference>
<name>A0AA39KWM6_9HYME</name>
<dbReference type="Gene3D" id="3.40.50.1910">
    <property type="match status" value="2"/>
</dbReference>
<dbReference type="Gene3D" id="3.40.50.2060">
    <property type="match status" value="1"/>
</dbReference>
<dbReference type="GO" id="GO:0016192">
    <property type="term" value="P:vesicle-mediated transport"/>
    <property type="evidence" value="ECO:0007669"/>
    <property type="project" value="InterPro"/>
</dbReference>
<comment type="caution">
    <text evidence="2">The sequence shown here is derived from an EMBL/GenBank/DDBJ whole genome shotgun (WGS) entry which is preliminary data.</text>
</comment>
<keyword evidence="3" id="KW-1185">Reference proteome</keyword>
<dbReference type="AlphaFoldDB" id="A0AA39KWM6"/>
<dbReference type="Gene3D" id="3.90.830.10">
    <property type="entry name" value="Syntaxin Binding Protein 1, Chain A, domain 2"/>
    <property type="match status" value="1"/>
</dbReference>
<dbReference type="Proteomes" id="UP001168990">
    <property type="component" value="Unassembled WGS sequence"/>
</dbReference>
<dbReference type="EMBL" id="JAQQBS010000001">
    <property type="protein sequence ID" value="KAK0176693.1"/>
    <property type="molecule type" value="Genomic_DNA"/>
</dbReference>
<organism evidence="2 3">
    <name type="scientific">Microctonus aethiopoides</name>
    <dbReference type="NCBI Taxonomy" id="144406"/>
    <lineage>
        <taxon>Eukaryota</taxon>
        <taxon>Metazoa</taxon>
        <taxon>Ecdysozoa</taxon>
        <taxon>Arthropoda</taxon>
        <taxon>Hexapoda</taxon>
        <taxon>Insecta</taxon>
        <taxon>Pterygota</taxon>
        <taxon>Neoptera</taxon>
        <taxon>Endopterygota</taxon>
        <taxon>Hymenoptera</taxon>
        <taxon>Apocrita</taxon>
        <taxon>Ichneumonoidea</taxon>
        <taxon>Braconidae</taxon>
        <taxon>Euphorinae</taxon>
        <taxon>Microctonus</taxon>
    </lineage>
</organism>
<sequence>MDITVDDRLNALQQISQRKIVDVLDSISGKKDLIIEQKLMKSLDAFIGVVVLKRHGVDKIFKLEPGLKPTNTQRIFLTSSNLISCKRVLDQIQSESLQSTGLVFYMLVTPHIPTAVHSLIEEEGLADLIKIYPMPWELIRIDGNALSLETPMFVDLFYHHDTNLLPTLARSIWSLQMVLGWPKLTLTFGKHSEQVLKMIEIMRESTQSGNTDAEIGGIIIMDRSYDLVSTLLTPVSYLGLLSEVAPINVGTATIDNAQIKLDIKKDQVYEDIRDIHFSDVFPKLRAMAKSLKSEQESTQGMKLAEMGHYVATRLQKTTEIKRQLASHIGACEAIIGALGSEFETLQSIEKSILDCTKRKECLDYIERNIDDYPLRSLRLLCLLSITSDGITPSELQTIQKSHLHAHGYQHIPLMYKLETSGFLRHKKENLLNKLPTWSGEWTSNAQKMKLLPNQSKKTDNKSNICPSYVFSGAYIPAIAQFLSTALAQSTDPKSFEDLINLPGCRVNRPRAIIQPKTVIVCIVGGITYGEISACRFIEKSTGIRLVIVSDTLLTGNTLMKNIQDS</sequence>
<dbReference type="InterPro" id="IPR001619">
    <property type="entry name" value="Sec1-like"/>
</dbReference>
<dbReference type="SUPFAM" id="SSF56815">
    <property type="entry name" value="Sec1/munc18-like (SM) proteins"/>
    <property type="match status" value="1"/>
</dbReference>
<dbReference type="InterPro" id="IPR036045">
    <property type="entry name" value="Sec1-like_sf"/>
</dbReference>
<evidence type="ECO:0000313" key="3">
    <source>
        <dbReference type="Proteomes" id="UP001168990"/>
    </source>
</evidence>
<evidence type="ECO:0000313" key="2">
    <source>
        <dbReference type="EMBL" id="KAK0176693.1"/>
    </source>
</evidence>
<comment type="similarity">
    <text evidence="1">Belongs to the STXBP/unc-18/SEC1 family.</text>
</comment>